<dbReference type="RefSeq" id="XP_007324860.1">
    <property type="nucleotide sequence ID" value="XM_007324798.1"/>
</dbReference>
<feature type="non-terminal residue" evidence="1">
    <location>
        <position position="52"/>
    </location>
</feature>
<dbReference type="KEGG" id="sla:SERLADRAFT_340836"/>
<name>F8PEN6_SERL9</name>
<dbReference type="AlphaFoldDB" id="F8PEN6"/>
<dbReference type="Gene3D" id="3.30.420.10">
    <property type="entry name" value="Ribonuclease H-like superfamily/Ribonuclease H"/>
    <property type="match status" value="1"/>
</dbReference>
<dbReference type="Proteomes" id="UP000008064">
    <property type="component" value="Unassembled WGS sequence"/>
</dbReference>
<gene>
    <name evidence="1" type="ORF">SERLADRAFT_340836</name>
</gene>
<dbReference type="GeneID" id="18808953"/>
<sequence length="52" mass="6324">LNIETTLYLRVFCQNQPHDWEKYFTAAKFCHNQRPYSFTNTSPFYLLMGYKP</sequence>
<protein>
    <submittedName>
        <fullName evidence="1">Uncharacterized protein</fullName>
    </submittedName>
</protein>
<feature type="non-terminal residue" evidence="1">
    <location>
        <position position="1"/>
    </location>
</feature>
<dbReference type="GO" id="GO:0003676">
    <property type="term" value="F:nucleic acid binding"/>
    <property type="evidence" value="ECO:0007669"/>
    <property type="project" value="InterPro"/>
</dbReference>
<accession>F8PEN6</accession>
<dbReference type="EMBL" id="GL945451">
    <property type="protein sequence ID" value="EGO18405.1"/>
    <property type="molecule type" value="Genomic_DNA"/>
</dbReference>
<evidence type="ECO:0000313" key="1">
    <source>
        <dbReference type="EMBL" id="EGO18405.1"/>
    </source>
</evidence>
<organism>
    <name type="scientific">Serpula lacrymans var. lacrymans (strain S7.9)</name>
    <name type="common">Dry rot fungus</name>
    <dbReference type="NCBI Taxonomy" id="578457"/>
    <lineage>
        <taxon>Eukaryota</taxon>
        <taxon>Fungi</taxon>
        <taxon>Dikarya</taxon>
        <taxon>Basidiomycota</taxon>
        <taxon>Agaricomycotina</taxon>
        <taxon>Agaricomycetes</taxon>
        <taxon>Agaricomycetidae</taxon>
        <taxon>Boletales</taxon>
        <taxon>Coniophorineae</taxon>
        <taxon>Serpulaceae</taxon>
        <taxon>Serpula</taxon>
    </lineage>
</organism>
<reference evidence="1" key="1">
    <citation type="submission" date="2011-04" db="EMBL/GenBank/DDBJ databases">
        <title>Evolution of plant cell wall degrading machinery underlies the functional diversity of forest fungi.</title>
        <authorList>
            <consortium name="US DOE Joint Genome Institute (JGI-PGF)"/>
            <person name="Eastwood D.C."/>
            <person name="Floudas D."/>
            <person name="Binder M."/>
            <person name="Majcherczyk A."/>
            <person name="Schneider P."/>
            <person name="Aerts A."/>
            <person name="Asiegbu F.O."/>
            <person name="Baker S.E."/>
            <person name="Barry K."/>
            <person name="Bendiksby M."/>
            <person name="Blumentritt M."/>
            <person name="Coutinho P.M."/>
            <person name="Cullen D."/>
            <person name="Cullen D."/>
            <person name="Gathman A."/>
            <person name="Goodell B."/>
            <person name="Henrissat B."/>
            <person name="Ihrmark K."/>
            <person name="Kauserud H."/>
            <person name="Kohler A."/>
            <person name="LaButti K."/>
            <person name="Lapidus A."/>
            <person name="Lavin J.L."/>
            <person name="Lee Y.-H."/>
            <person name="Lindquist E."/>
            <person name="Lilly W."/>
            <person name="Lucas S."/>
            <person name="Morin E."/>
            <person name="Murat C."/>
            <person name="Oguiza J.A."/>
            <person name="Park J."/>
            <person name="Pisabarro A.G."/>
            <person name="Riley R."/>
            <person name="Rosling A."/>
            <person name="Salamov A."/>
            <person name="Schmidt O."/>
            <person name="Schmutz J."/>
            <person name="Skrede I."/>
            <person name="Stenlid J."/>
            <person name="Wiebenga A."/>
            <person name="Xie X."/>
            <person name="Kues U."/>
            <person name="Hibbett D.S."/>
            <person name="Hoffmeister D."/>
            <person name="Hogberg N."/>
            <person name="Martin F."/>
            <person name="Grigoriev I.V."/>
            <person name="Watkinson S.C."/>
        </authorList>
    </citation>
    <scope>NUCLEOTIDE SEQUENCE</scope>
    <source>
        <strain evidence="1">S7.9</strain>
    </source>
</reference>
<proteinExistence type="predicted"/>
<dbReference type="HOGENOM" id="CLU_193397_0_0_1"/>
<dbReference type="InterPro" id="IPR036397">
    <property type="entry name" value="RNaseH_sf"/>
</dbReference>